<keyword evidence="1" id="KW-0805">Transcription regulation</keyword>
<comment type="caution">
    <text evidence="5">The sequence shown here is derived from an EMBL/GenBank/DDBJ whole genome shotgun (WGS) entry which is preliminary data.</text>
</comment>
<dbReference type="PANTHER" id="PTHR30146:SF149">
    <property type="entry name" value="HTH-TYPE TRANSCRIPTIONAL REGULATOR EBGR"/>
    <property type="match status" value="1"/>
</dbReference>
<evidence type="ECO:0000313" key="6">
    <source>
        <dbReference type="Proteomes" id="UP001230005"/>
    </source>
</evidence>
<feature type="domain" description="HTH lacI-type" evidence="4">
    <location>
        <begin position="2"/>
        <end position="57"/>
    </location>
</feature>
<dbReference type="Pfam" id="PF00356">
    <property type="entry name" value="LacI"/>
    <property type="match status" value="1"/>
</dbReference>
<evidence type="ECO:0000256" key="3">
    <source>
        <dbReference type="ARBA" id="ARBA00023163"/>
    </source>
</evidence>
<dbReference type="SUPFAM" id="SSF53822">
    <property type="entry name" value="Periplasmic binding protein-like I"/>
    <property type="match status" value="1"/>
</dbReference>
<proteinExistence type="predicted"/>
<dbReference type="SUPFAM" id="SSF47413">
    <property type="entry name" value="lambda repressor-like DNA-binding domains"/>
    <property type="match status" value="1"/>
</dbReference>
<reference evidence="5 6" key="1">
    <citation type="submission" date="2023-07" db="EMBL/GenBank/DDBJ databases">
        <title>Genomic Encyclopedia of Type Strains, Phase IV (KMG-IV): sequencing the most valuable type-strain genomes for metagenomic binning, comparative biology and taxonomic classification.</title>
        <authorList>
            <person name="Goeker M."/>
        </authorList>
    </citation>
    <scope>NUCLEOTIDE SEQUENCE [LARGE SCALE GENOMIC DNA]</scope>
    <source>
        <strain evidence="5 6">DSM 9768</strain>
    </source>
</reference>
<evidence type="ECO:0000256" key="1">
    <source>
        <dbReference type="ARBA" id="ARBA00023015"/>
    </source>
</evidence>
<dbReference type="InterPro" id="IPR028082">
    <property type="entry name" value="Peripla_BP_I"/>
</dbReference>
<evidence type="ECO:0000313" key="5">
    <source>
        <dbReference type="EMBL" id="MDQ0255876.1"/>
    </source>
</evidence>
<sequence>MATIKDIAKKAGVSPATVSRVLNYDSTLSVADATKKKIFEAAEELSYQKRSAKKFAGQKIAIVHWYMTEKEELNDLYYLSIRVGIDERCKQLEVIPEIYYYDNINEIDSTQIEGIIAVGKFSNKQVNDLSKIHPLIVFVDFSPDEDIFDSVVIDFEKATKSIINYFIESGHKKIGYIGGREFLKDELNPIDDLREMTFIKYMEEKGLFQENFMFIGSFSVEEGYKLMKQAINELGDKLPTAFFMSSDVMAIGALRALHEEKIIVPDRVSVFGINDMSVSKYVYPPLSTVKVYTEEMGGTAVDTLIERMEGRNIAKKIVISTKLMIRESVKAK</sequence>
<dbReference type="CDD" id="cd01544">
    <property type="entry name" value="PBP1_GalR"/>
    <property type="match status" value="1"/>
</dbReference>
<name>A0ABT9ZXC3_9BACI</name>
<dbReference type="SMART" id="SM00354">
    <property type="entry name" value="HTH_LACI"/>
    <property type="match status" value="1"/>
</dbReference>
<dbReference type="InterPro" id="IPR010982">
    <property type="entry name" value="Lambda_DNA-bd_dom_sf"/>
</dbReference>
<gene>
    <name evidence="5" type="ORF">J2S74_003260</name>
</gene>
<dbReference type="Gene3D" id="3.40.50.2300">
    <property type="match status" value="2"/>
</dbReference>
<dbReference type="PROSITE" id="PS00356">
    <property type="entry name" value="HTH_LACI_1"/>
    <property type="match status" value="1"/>
</dbReference>
<dbReference type="Proteomes" id="UP001230005">
    <property type="component" value="Unassembled WGS sequence"/>
</dbReference>
<dbReference type="RefSeq" id="WP_307327117.1">
    <property type="nucleotide sequence ID" value="NZ_JAUSUG010000013.1"/>
</dbReference>
<dbReference type="PROSITE" id="PS50932">
    <property type="entry name" value="HTH_LACI_2"/>
    <property type="match status" value="1"/>
</dbReference>
<evidence type="ECO:0000259" key="4">
    <source>
        <dbReference type="PROSITE" id="PS50932"/>
    </source>
</evidence>
<keyword evidence="3" id="KW-0804">Transcription</keyword>
<dbReference type="InterPro" id="IPR000843">
    <property type="entry name" value="HTH_LacI"/>
</dbReference>
<dbReference type="PRINTS" id="PR00036">
    <property type="entry name" value="HTHLACI"/>
</dbReference>
<dbReference type="Gene3D" id="1.10.260.40">
    <property type="entry name" value="lambda repressor-like DNA-binding domains"/>
    <property type="match status" value="1"/>
</dbReference>
<dbReference type="CDD" id="cd01392">
    <property type="entry name" value="HTH_LacI"/>
    <property type="match status" value="1"/>
</dbReference>
<organism evidence="5 6">
    <name type="scientific">Evansella vedderi</name>
    <dbReference type="NCBI Taxonomy" id="38282"/>
    <lineage>
        <taxon>Bacteria</taxon>
        <taxon>Bacillati</taxon>
        <taxon>Bacillota</taxon>
        <taxon>Bacilli</taxon>
        <taxon>Bacillales</taxon>
        <taxon>Bacillaceae</taxon>
        <taxon>Evansella</taxon>
    </lineage>
</organism>
<dbReference type="PANTHER" id="PTHR30146">
    <property type="entry name" value="LACI-RELATED TRANSCRIPTIONAL REPRESSOR"/>
    <property type="match status" value="1"/>
</dbReference>
<dbReference type="EMBL" id="JAUSUG010000013">
    <property type="protein sequence ID" value="MDQ0255876.1"/>
    <property type="molecule type" value="Genomic_DNA"/>
</dbReference>
<protein>
    <submittedName>
        <fullName evidence="5">LacI family transcriptional regulator</fullName>
    </submittedName>
</protein>
<keyword evidence="2" id="KW-0238">DNA-binding</keyword>
<keyword evidence="6" id="KW-1185">Reference proteome</keyword>
<dbReference type="InterPro" id="IPR046335">
    <property type="entry name" value="LacI/GalR-like_sensor"/>
</dbReference>
<accession>A0ABT9ZXC3</accession>
<evidence type="ECO:0000256" key="2">
    <source>
        <dbReference type="ARBA" id="ARBA00023125"/>
    </source>
</evidence>
<dbReference type="Pfam" id="PF13377">
    <property type="entry name" value="Peripla_BP_3"/>
    <property type="match status" value="1"/>
</dbReference>